<proteinExistence type="predicted"/>
<dbReference type="EMBL" id="CP119321">
    <property type="protein sequence ID" value="WEK14505.1"/>
    <property type="molecule type" value="Genomic_DNA"/>
</dbReference>
<protein>
    <submittedName>
        <fullName evidence="1">Uncharacterized protein</fullName>
    </submittedName>
</protein>
<dbReference type="Proteomes" id="UP001213972">
    <property type="component" value="Chromosome"/>
</dbReference>
<sequence>MRSSADSDPGEALSTATDTIVHAARQYARPVVLIDGRSGAGKTTLAQLVGRRLDANIVALDAIYPGWDGLAEGVDRARRGLLEPLSRGESGTWQRWDWQRSADAGCEHVAADRALVLEGAGILTPATAQLSDVRVWVEAPAELRKQRALRRDGDSYRPHWDRWARQEDQHVGEHDPVSLATIVVTVDGPAGGR</sequence>
<dbReference type="Gene3D" id="3.40.50.300">
    <property type="entry name" value="P-loop containing nucleotide triphosphate hydrolases"/>
    <property type="match status" value="1"/>
</dbReference>
<dbReference type="AlphaFoldDB" id="A0AAJ5W594"/>
<dbReference type="SUPFAM" id="SSF52540">
    <property type="entry name" value="P-loop containing nucleoside triphosphate hydrolases"/>
    <property type="match status" value="1"/>
</dbReference>
<accession>A0AAJ5W594</accession>
<gene>
    <name evidence="1" type="ORF">P0Y48_04695</name>
</gene>
<dbReference type="InterPro" id="IPR027417">
    <property type="entry name" value="P-loop_NTPase"/>
</dbReference>
<reference evidence="1" key="1">
    <citation type="submission" date="2023-03" db="EMBL/GenBank/DDBJ databases">
        <title>Andean soil-derived lignocellulolytic bacterial consortium as a source of novel taxa and putative plastic-active enzymes.</title>
        <authorList>
            <person name="Diaz-Garcia L."/>
            <person name="Chuvochina M."/>
            <person name="Feuerriegel G."/>
            <person name="Bunk B."/>
            <person name="Sproer C."/>
            <person name="Streit W.R."/>
            <person name="Rodriguez L.M."/>
            <person name="Overmann J."/>
            <person name="Jimenez D.J."/>
        </authorList>
    </citation>
    <scope>NUCLEOTIDE SEQUENCE</scope>
    <source>
        <strain evidence="1">MAG 4610</strain>
    </source>
</reference>
<dbReference type="NCBIfam" id="NF005115">
    <property type="entry name" value="PRK06547.1"/>
    <property type="match status" value="1"/>
</dbReference>
<organism evidence="1 2">
    <name type="scientific">Candidatus Microbacterium phytovorans</name>
    <dbReference type="NCBI Taxonomy" id="3121374"/>
    <lineage>
        <taxon>Bacteria</taxon>
        <taxon>Bacillati</taxon>
        <taxon>Actinomycetota</taxon>
        <taxon>Actinomycetes</taxon>
        <taxon>Micrococcales</taxon>
        <taxon>Microbacteriaceae</taxon>
        <taxon>Microbacterium</taxon>
    </lineage>
</organism>
<evidence type="ECO:0000313" key="1">
    <source>
        <dbReference type="EMBL" id="WEK14505.1"/>
    </source>
</evidence>
<name>A0AAJ5W594_9MICO</name>
<evidence type="ECO:0000313" key="2">
    <source>
        <dbReference type="Proteomes" id="UP001213972"/>
    </source>
</evidence>